<dbReference type="EMBL" id="JAAAHS010000366">
    <property type="protein sequence ID" value="NBE55764.1"/>
    <property type="molecule type" value="Genomic_DNA"/>
</dbReference>
<comment type="caution">
    <text evidence="18">The sequence shown here is derived from an EMBL/GenBank/DDBJ whole genome shotgun (WGS) entry which is preliminary data.</text>
</comment>
<dbReference type="RefSeq" id="WP_161703811.1">
    <property type="nucleotide sequence ID" value="NZ_JAAAHS010000366.1"/>
</dbReference>
<evidence type="ECO:0000256" key="11">
    <source>
        <dbReference type="ARBA" id="ARBA00023027"/>
    </source>
</evidence>
<dbReference type="GO" id="GO:0071500">
    <property type="term" value="P:cellular response to nitrosative stress"/>
    <property type="evidence" value="ECO:0007669"/>
    <property type="project" value="TreeGrafter"/>
</dbReference>
<comment type="catalytic activity">
    <reaction evidence="12">
        <text>2 nitric oxide + NADH + 2 O2 = 2 nitrate + NAD(+) + H(+)</text>
        <dbReference type="Rhea" id="RHEA:19469"/>
        <dbReference type="ChEBI" id="CHEBI:15378"/>
        <dbReference type="ChEBI" id="CHEBI:15379"/>
        <dbReference type="ChEBI" id="CHEBI:16480"/>
        <dbReference type="ChEBI" id="CHEBI:17632"/>
        <dbReference type="ChEBI" id="CHEBI:57540"/>
        <dbReference type="ChEBI" id="CHEBI:57945"/>
        <dbReference type="EC" id="1.14.12.17"/>
    </reaction>
</comment>
<dbReference type="PROSITE" id="PS51384">
    <property type="entry name" value="FAD_FR"/>
    <property type="match status" value="1"/>
</dbReference>
<organism evidence="18 19">
    <name type="scientific">Streptomyces boluensis</name>
    <dbReference type="NCBI Taxonomy" id="1775135"/>
    <lineage>
        <taxon>Bacteria</taxon>
        <taxon>Bacillati</taxon>
        <taxon>Actinomycetota</taxon>
        <taxon>Actinomycetes</taxon>
        <taxon>Kitasatosporales</taxon>
        <taxon>Streptomycetaceae</taxon>
        <taxon>Streptomyces</taxon>
    </lineage>
</organism>
<evidence type="ECO:0000256" key="7">
    <source>
        <dbReference type="ARBA" id="ARBA00022723"/>
    </source>
</evidence>
<dbReference type="Gene3D" id="1.10.490.10">
    <property type="entry name" value="Globins"/>
    <property type="match status" value="1"/>
</dbReference>
<dbReference type="GO" id="GO:0071949">
    <property type="term" value="F:FAD binding"/>
    <property type="evidence" value="ECO:0007669"/>
    <property type="project" value="TreeGrafter"/>
</dbReference>
<gene>
    <name evidence="18" type="ORF">GUY60_30900</name>
</gene>
<dbReference type="Pfam" id="PF00970">
    <property type="entry name" value="FAD_binding_6"/>
    <property type="match status" value="1"/>
</dbReference>
<evidence type="ECO:0000313" key="18">
    <source>
        <dbReference type="EMBL" id="NBE55764.1"/>
    </source>
</evidence>
<dbReference type="Pfam" id="PF00042">
    <property type="entry name" value="Globin"/>
    <property type="match status" value="1"/>
</dbReference>
<feature type="region of interest" description="Disordered" evidence="15">
    <location>
        <begin position="1"/>
        <end position="29"/>
    </location>
</feature>
<evidence type="ECO:0000256" key="14">
    <source>
        <dbReference type="RuleBase" id="RU000356"/>
    </source>
</evidence>
<keyword evidence="10" id="KW-0411">Iron-sulfur</keyword>
<evidence type="ECO:0000256" key="6">
    <source>
        <dbReference type="ARBA" id="ARBA00022714"/>
    </source>
</evidence>
<keyword evidence="9" id="KW-0408">Iron</keyword>
<evidence type="ECO:0000256" key="3">
    <source>
        <dbReference type="ARBA" id="ARBA00012229"/>
    </source>
</evidence>
<dbReference type="CDD" id="cd14782">
    <property type="entry name" value="FHb-globin_2"/>
    <property type="match status" value="1"/>
</dbReference>
<dbReference type="GO" id="GO:0019825">
    <property type="term" value="F:oxygen binding"/>
    <property type="evidence" value="ECO:0007669"/>
    <property type="project" value="InterPro"/>
</dbReference>
<dbReference type="Gene3D" id="2.40.30.10">
    <property type="entry name" value="Translation factors"/>
    <property type="match status" value="1"/>
</dbReference>
<dbReference type="Pfam" id="PF00175">
    <property type="entry name" value="NAD_binding_1"/>
    <property type="match status" value="1"/>
</dbReference>
<dbReference type="InterPro" id="IPR012292">
    <property type="entry name" value="Globin/Proto"/>
</dbReference>
<dbReference type="Proteomes" id="UP000598297">
    <property type="component" value="Unassembled WGS sequence"/>
</dbReference>
<evidence type="ECO:0000256" key="4">
    <source>
        <dbReference type="ARBA" id="ARBA00022617"/>
    </source>
</evidence>
<dbReference type="GO" id="GO:0046210">
    <property type="term" value="P:nitric oxide catabolic process"/>
    <property type="evidence" value="ECO:0007669"/>
    <property type="project" value="TreeGrafter"/>
</dbReference>
<dbReference type="GO" id="GO:0005344">
    <property type="term" value="F:oxygen carrier activity"/>
    <property type="evidence" value="ECO:0007669"/>
    <property type="project" value="UniProtKB-KW"/>
</dbReference>
<keyword evidence="8" id="KW-0521">NADP</keyword>
<keyword evidence="11" id="KW-0520">NAD</keyword>
<evidence type="ECO:0000256" key="5">
    <source>
        <dbReference type="ARBA" id="ARBA00022621"/>
    </source>
</evidence>
<dbReference type="InterPro" id="IPR039261">
    <property type="entry name" value="FNR_nucleotide-bd"/>
</dbReference>
<evidence type="ECO:0000313" key="19">
    <source>
        <dbReference type="Proteomes" id="UP000598297"/>
    </source>
</evidence>
<comment type="cofactor">
    <cofactor evidence="1">
        <name>heme b</name>
        <dbReference type="ChEBI" id="CHEBI:60344"/>
    </cofactor>
</comment>
<sequence>MLSETPDLRETPELPENPGHLETPGLTETPALSEGSAALVRATLPAVGGALDAISERFYARLFAAHPELLRDLFNRGNQANGAQRQALAGAIAGFATALLDRPGRRPDALLSRIAHKHASLGITRDQYALVHTHLFAAIAEVLGEAVTAEVAAAWGEVYWLMADTLIAAEARLYQEARVADGDVWRPYRVTEVRPLTGDAAAFTVRPDDGGPVPAFRPGQYVSVRVELPDGARQIRQYSLTGTAGDGLGLHFAVKRERGAEGGPHGEVSTHLHDRVRPGDLLRLSAPFGDVTLDAGEGPLLLASAGIGCTPMTGMLRQLVATRSCRPVTVLHADRAPGTHAFRDETAKLAAELGTVRTHFFYETPEGDWPDEHTGRADLRHVELPEGLTAYLCGPLPFMRSLRGQLLDRGVPEERIRYEVFGPDAWQAGV</sequence>
<evidence type="ECO:0000256" key="8">
    <source>
        <dbReference type="ARBA" id="ARBA00022857"/>
    </source>
</evidence>
<evidence type="ECO:0000256" key="9">
    <source>
        <dbReference type="ARBA" id="ARBA00023004"/>
    </source>
</evidence>
<evidence type="ECO:0000256" key="1">
    <source>
        <dbReference type="ARBA" id="ARBA00001970"/>
    </source>
</evidence>
<comment type="catalytic activity">
    <reaction evidence="13">
        <text>2 nitric oxide + NADPH + 2 O2 = 2 nitrate + NADP(+) + H(+)</text>
        <dbReference type="Rhea" id="RHEA:19465"/>
        <dbReference type="ChEBI" id="CHEBI:15378"/>
        <dbReference type="ChEBI" id="CHEBI:15379"/>
        <dbReference type="ChEBI" id="CHEBI:16480"/>
        <dbReference type="ChEBI" id="CHEBI:17632"/>
        <dbReference type="ChEBI" id="CHEBI:57783"/>
        <dbReference type="ChEBI" id="CHEBI:58349"/>
        <dbReference type="EC" id="1.14.12.17"/>
    </reaction>
</comment>
<comment type="similarity">
    <text evidence="2">In the C-terminal section; belongs to the flavoprotein pyridine nucleotide cytochrome reductase family.</text>
</comment>
<feature type="domain" description="Globin" evidence="16">
    <location>
        <begin position="31"/>
        <end position="171"/>
    </location>
</feature>
<keyword evidence="5 14" id="KW-0561">Oxygen transport</keyword>
<dbReference type="InterPro" id="IPR017938">
    <property type="entry name" value="Riboflavin_synthase-like_b-brl"/>
</dbReference>
<evidence type="ECO:0000256" key="12">
    <source>
        <dbReference type="ARBA" id="ARBA00048649"/>
    </source>
</evidence>
<dbReference type="EC" id="1.14.12.17" evidence="3"/>
<dbReference type="PRINTS" id="PR00410">
    <property type="entry name" value="PHEHYDRXLASE"/>
</dbReference>
<dbReference type="SUPFAM" id="SSF63380">
    <property type="entry name" value="Riboflavin synthase domain-like"/>
    <property type="match status" value="1"/>
</dbReference>
<evidence type="ECO:0000256" key="13">
    <source>
        <dbReference type="ARBA" id="ARBA00049433"/>
    </source>
</evidence>
<dbReference type="PANTHER" id="PTHR43396">
    <property type="entry name" value="FLAVOHEMOPROTEIN"/>
    <property type="match status" value="1"/>
</dbReference>
<evidence type="ECO:0000256" key="10">
    <source>
        <dbReference type="ARBA" id="ARBA00023014"/>
    </source>
</evidence>
<evidence type="ECO:0000256" key="15">
    <source>
        <dbReference type="SAM" id="MobiDB-lite"/>
    </source>
</evidence>
<dbReference type="InterPro" id="IPR009050">
    <property type="entry name" value="Globin-like_sf"/>
</dbReference>
<evidence type="ECO:0000259" key="17">
    <source>
        <dbReference type="PROSITE" id="PS51384"/>
    </source>
</evidence>
<keyword evidence="6" id="KW-0001">2Fe-2S</keyword>
<feature type="compositionally biased region" description="Basic and acidic residues" evidence="15">
    <location>
        <begin position="1"/>
        <end position="12"/>
    </location>
</feature>
<name>A0A964XNK9_9ACTN</name>
<dbReference type="OrthoDB" id="9801223at2"/>
<feature type="domain" description="FAD-binding FR-type" evidence="17">
    <location>
        <begin position="183"/>
        <end position="294"/>
    </location>
</feature>
<keyword evidence="7" id="KW-0479">Metal-binding</keyword>
<keyword evidence="19" id="KW-1185">Reference proteome</keyword>
<accession>A0A964XNK9</accession>
<dbReference type="GO" id="GO:0051537">
    <property type="term" value="F:2 iron, 2 sulfur cluster binding"/>
    <property type="evidence" value="ECO:0007669"/>
    <property type="project" value="UniProtKB-KW"/>
</dbReference>
<evidence type="ECO:0000259" key="16">
    <source>
        <dbReference type="PROSITE" id="PS01033"/>
    </source>
</evidence>
<reference evidence="18" key="1">
    <citation type="submission" date="2020-01" db="EMBL/GenBank/DDBJ databases">
        <title>Whole-genome analyses of novel actinobacteria.</title>
        <authorList>
            <person name="Sahin N."/>
        </authorList>
    </citation>
    <scope>NUCLEOTIDE SEQUENCE</scope>
    <source>
        <strain evidence="18">YC537</strain>
    </source>
</reference>
<dbReference type="InterPro" id="IPR001433">
    <property type="entry name" value="OxRdtase_FAD/NAD-bd"/>
</dbReference>
<dbReference type="GO" id="GO:0008941">
    <property type="term" value="F:nitric oxide dioxygenase NAD(P)H activity"/>
    <property type="evidence" value="ECO:0007669"/>
    <property type="project" value="UniProtKB-EC"/>
</dbReference>
<dbReference type="InterPro" id="IPR017927">
    <property type="entry name" value="FAD-bd_FR_type"/>
</dbReference>
<evidence type="ECO:0000256" key="2">
    <source>
        <dbReference type="ARBA" id="ARBA00006401"/>
    </source>
</evidence>
<dbReference type="SUPFAM" id="SSF52343">
    <property type="entry name" value="Ferredoxin reductase-like, C-terminal NADP-linked domain"/>
    <property type="match status" value="1"/>
</dbReference>
<dbReference type="SUPFAM" id="SSF46458">
    <property type="entry name" value="Globin-like"/>
    <property type="match status" value="1"/>
</dbReference>
<dbReference type="InterPro" id="IPR008333">
    <property type="entry name" value="Cbr1-like_FAD-bd_dom"/>
</dbReference>
<dbReference type="Gene3D" id="3.40.50.80">
    <property type="entry name" value="Nucleotide-binding domain of ferredoxin-NADP reductase (FNR) module"/>
    <property type="match status" value="1"/>
</dbReference>
<keyword evidence="14" id="KW-0813">Transport</keyword>
<dbReference type="GO" id="GO:0020037">
    <property type="term" value="F:heme binding"/>
    <property type="evidence" value="ECO:0007669"/>
    <property type="project" value="InterPro"/>
</dbReference>
<dbReference type="GO" id="GO:0046872">
    <property type="term" value="F:metal ion binding"/>
    <property type="evidence" value="ECO:0007669"/>
    <property type="project" value="UniProtKB-KW"/>
</dbReference>
<dbReference type="AlphaFoldDB" id="A0A964XNK9"/>
<keyword evidence="4 14" id="KW-0349">Heme</keyword>
<dbReference type="PANTHER" id="PTHR43396:SF3">
    <property type="entry name" value="FLAVOHEMOPROTEIN"/>
    <property type="match status" value="1"/>
</dbReference>
<proteinExistence type="inferred from homology"/>
<dbReference type="CDD" id="cd06184">
    <property type="entry name" value="flavohem_like_fad_nad_binding"/>
    <property type="match status" value="1"/>
</dbReference>
<comment type="similarity">
    <text evidence="14">Belongs to the globin family.</text>
</comment>
<dbReference type="PROSITE" id="PS01033">
    <property type="entry name" value="GLOBIN"/>
    <property type="match status" value="1"/>
</dbReference>
<protein>
    <recommendedName>
        <fullName evidence="3">nitric oxide dioxygenase</fullName>
        <ecNumber evidence="3">1.14.12.17</ecNumber>
    </recommendedName>
</protein>
<dbReference type="InterPro" id="IPR000971">
    <property type="entry name" value="Globin"/>
</dbReference>